<dbReference type="Pfam" id="PF22725">
    <property type="entry name" value="GFO_IDH_MocA_C3"/>
    <property type="match status" value="1"/>
</dbReference>
<evidence type="ECO:0000313" key="5">
    <source>
        <dbReference type="Proteomes" id="UP000542342"/>
    </source>
</evidence>
<evidence type="ECO:0000256" key="1">
    <source>
        <dbReference type="ARBA" id="ARBA00023002"/>
    </source>
</evidence>
<comment type="caution">
    <text evidence="4">The sequence shown here is derived from an EMBL/GenBank/DDBJ whole genome shotgun (WGS) entry which is preliminary data.</text>
</comment>
<keyword evidence="1" id="KW-0560">Oxidoreductase</keyword>
<dbReference type="RefSeq" id="WP_194536333.1">
    <property type="nucleotide sequence ID" value="NZ_JACEFB010000001.1"/>
</dbReference>
<dbReference type="PANTHER" id="PTHR43818:SF11">
    <property type="entry name" value="BCDNA.GH03377"/>
    <property type="match status" value="1"/>
</dbReference>
<feature type="domain" description="GFO/IDH/MocA-like oxidoreductase" evidence="3">
    <location>
        <begin position="133"/>
        <end position="259"/>
    </location>
</feature>
<evidence type="ECO:0000259" key="3">
    <source>
        <dbReference type="Pfam" id="PF22725"/>
    </source>
</evidence>
<reference evidence="4 5" key="1">
    <citation type="submission" date="2020-07" db="EMBL/GenBank/DDBJ databases">
        <title>Thermogemmata thermophila gen. nov., sp. nov., a novel moderate thermophilic planctomycete from a Kamchatka hot spring.</title>
        <authorList>
            <person name="Elcheninov A.G."/>
            <person name="Podosokorskaya O.A."/>
            <person name="Kovaleva O.L."/>
            <person name="Novikov A."/>
            <person name="Bonch-Osmolovskaya E.A."/>
            <person name="Toshchakov S.V."/>
            <person name="Kublanov I.V."/>
        </authorList>
    </citation>
    <scope>NUCLEOTIDE SEQUENCE [LARGE SCALE GENOMIC DNA]</scope>
    <source>
        <strain evidence="4 5">2918</strain>
    </source>
</reference>
<dbReference type="Pfam" id="PF01408">
    <property type="entry name" value="GFO_IDH_MocA"/>
    <property type="match status" value="1"/>
</dbReference>
<protein>
    <submittedName>
        <fullName evidence="4">Gfo/Idh/MocA family oxidoreductase</fullName>
    </submittedName>
</protein>
<feature type="domain" description="Gfo/Idh/MocA-like oxidoreductase N-terminal" evidence="2">
    <location>
        <begin position="23"/>
        <end position="123"/>
    </location>
</feature>
<dbReference type="InterPro" id="IPR036291">
    <property type="entry name" value="NAD(P)-bd_dom_sf"/>
</dbReference>
<dbReference type="GO" id="GO:0016491">
    <property type="term" value="F:oxidoreductase activity"/>
    <property type="evidence" value="ECO:0007669"/>
    <property type="project" value="UniProtKB-KW"/>
</dbReference>
<dbReference type="EMBL" id="JACEFB010000001">
    <property type="protein sequence ID" value="MBA2224924.1"/>
    <property type="molecule type" value="Genomic_DNA"/>
</dbReference>
<gene>
    <name evidence="4" type="ORF">H0921_01975</name>
</gene>
<dbReference type="InterPro" id="IPR000683">
    <property type="entry name" value="Gfo/Idh/MocA-like_OxRdtase_N"/>
</dbReference>
<accession>A0A7V8VBD5</accession>
<dbReference type="GO" id="GO:0000166">
    <property type="term" value="F:nucleotide binding"/>
    <property type="evidence" value="ECO:0007669"/>
    <property type="project" value="InterPro"/>
</dbReference>
<dbReference type="InterPro" id="IPR050463">
    <property type="entry name" value="Gfo/Idh/MocA_oxidrdct_glycsds"/>
</dbReference>
<evidence type="ECO:0000313" key="4">
    <source>
        <dbReference type="EMBL" id="MBA2224924.1"/>
    </source>
</evidence>
<organism evidence="4 5">
    <name type="scientific">Thermogemmata fonticola</name>
    <dbReference type="NCBI Taxonomy" id="2755323"/>
    <lineage>
        <taxon>Bacteria</taxon>
        <taxon>Pseudomonadati</taxon>
        <taxon>Planctomycetota</taxon>
        <taxon>Planctomycetia</taxon>
        <taxon>Gemmatales</taxon>
        <taxon>Gemmataceae</taxon>
        <taxon>Thermogemmata</taxon>
    </lineage>
</organism>
<dbReference type="SUPFAM" id="SSF55347">
    <property type="entry name" value="Glyceraldehyde-3-phosphate dehydrogenase-like, C-terminal domain"/>
    <property type="match status" value="1"/>
</dbReference>
<dbReference type="SUPFAM" id="SSF51735">
    <property type="entry name" value="NAD(P)-binding Rossmann-fold domains"/>
    <property type="match status" value="1"/>
</dbReference>
<evidence type="ECO:0000259" key="2">
    <source>
        <dbReference type="Pfam" id="PF01408"/>
    </source>
</evidence>
<proteinExistence type="predicted"/>
<dbReference type="InterPro" id="IPR055170">
    <property type="entry name" value="GFO_IDH_MocA-like_dom"/>
</dbReference>
<keyword evidence="5" id="KW-1185">Reference proteome</keyword>
<dbReference type="Gene3D" id="3.30.360.10">
    <property type="entry name" value="Dihydrodipicolinate Reductase, domain 2"/>
    <property type="match status" value="1"/>
</dbReference>
<dbReference type="AlphaFoldDB" id="A0A7V8VBD5"/>
<dbReference type="Proteomes" id="UP000542342">
    <property type="component" value="Unassembled WGS sequence"/>
</dbReference>
<dbReference type="PANTHER" id="PTHR43818">
    <property type="entry name" value="BCDNA.GH03377"/>
    <property type="match status" value="1"/>
</dbReference>
<sequence>MSRLYRLGVLGLTHDHVWSVLREVQASGRVVLVAAADPHEELLARLRQEVSCTTYKDYDSVFERETLDAVYIYSDNSTGAELAVKAAERGWHILVEKPMAADLAGANRMLEAVHRSGVRLMVNWPFAWWPQLQYALQLIQDGVVGNVWQVKYRAAHAGPKAMGCSSFFCDWLFDPQRNGGGALMDYGCYGALLARVVLGMPHGVTAVAGRLGQPDLAVEDNAVLLLSYPHALALAEASWTQVGQLTSGVAVIYGTQGTLLIEPRRGGRLLLANAAHPQGYPLDVPPPPDPTSNATLHFVHAVESGSDFLPLCRSSIGRDVQEILEAGLRSWRTGRQILLPLP</sequence>
<dbReference type="Gene3D" id="3.40.50.720">
    <property type="entry name" value="NAD(P)-binding Rossmann-like Domain"/>
    <property type="match status" value="1"/>
</dbReference>
<name>A0A7V8VBD5_9BACT</name>